<evidence type="ECO:0000259" key="7">
    <source>
        <dbReference type="PROSITE" id="PS50158"/>
    </source>
</evidence>
<dbReference type="InterPro" id="IPR054722">
    <property type="entry name" value="PolX-like_BBD"/>
</dbReference>
<dbReference type="PANTHER" id="PTHR42648:SF28">
    <property type="entry name" value="TRANSPOSON-ENCODED PROTEIN WITH RIBONUCLEASE H-LIKE AND RETROVIRUS ZINC FINGER-LIKE DOMAINS"/>
    <property type="match status" value="1"/>
</dbReference>
<dbReference type="AlphaFoldDB" id="A0A2I0ACR9"/>
<dbReference type="OrthoDB" id="1919845at2759"/>
<dbReference type="Pfam" id="PF00098">
    <property type="entry name" value="zf-CCHC"/>
    <property type="match status" value="1"/>
</dbReference>
<dbReference type="InterPro" id="IPR057670">
    <property type="entry name" value="SH3_retrovirus"/>
</dbReference>
<dbReference type="GO" id="GO:0008270">
    <property type="term" value="F:zinc ion binding"/>
    <property type="evidence" value="ECO:0007669"/>
    <property type="project" value="UniProtKB-KW"/>
</dbReference>
<dbReference type="InterPro" id="IPR036397">
    <property type="entry name" value="RNaseH_sf"/>
</dbReference>
<dbReference type="InterPro" id="IPR043502">
    <property type="entry name" value="DNA/RNA_pol_sf"/>
</dbReference>
<dbReference type="GO" id="GO:0015074">
    <property type="term" value="P:DNA integration"/>
    <property type="evidence" value="ECO:0007669"/>
    <property type="project" value="InterPro"/>
</dbReference>
<dbReference type="SUPFAM" id="SSF57756">
    <property type="entry name" value="Retrovirus zinc finger-like domains"/>
    <property type="match status" value="1"/>
</dbReference>
<evidence type="ECO:0000256" key="3">
    <source>
        <dbReference type="ARBA" id="ARBA00022750"/>
    </source>
</evidence>
<dbReference type="Pfam" id="PF00665">
    <property type="entry name" value="rve"/>
    <property type="match status" value="1"/>
</dbReference>
<feature type="region of interest" description="Disordered" evidence="6">
    <location>
        <begin position="650"/>
        <end position="676"/>
    </location>
</feature>
<evidence type="ECO:0000313" key="9">
    <source>
        <dbReference type="EMBL" id="PKA53352.1"/>
    </source>
</evidence>
<dbReference type="SUPFAM" id="SSF53098">
    <property type="entry name" value="Ribonuclease H-like"/>
    <property type="match status" value="1"/>
</dbReference>
<dbReference type="PANTHER" id="PTHR42648">
    <property type="entry name" value="TRANSPOSASE, PUTATIVE-RELATED"/>
    <property type="match status" value="1"/>
</dbReference>
<dbReference type="SUPFAM" id="SSF56672">
    <property type="entry name" value="DNA/RNA polymerases"/>
    <property type="match status" value="1"/>
</dbReference>
<evidence type="ECO:0000256" key="4">
    <source>
        <dbReference type="ARBA" id="ARBA00022801"/>
    </source>
</evidence>
<dbReference type="InterPro" id="IPR001584">
    <property type="entry name" value="Integrase_cat-core"/>
</dbReference>
<dbReference type="InterPro" id="IPR012337">
    <property type="entry name" value="RNaseH-like_sf"/>
</dbReference>
<dbReference type="PROSITE" id="PS50158">
    <property type="entry name" value="ZF_CCHC"/>
    <property type="match status" value="1"/>
</dbReference>
<dbReference type="GO" id="GO:0006508">
    <property type="term" value="P:proteolysis"/>
    <property type="evidence" value="ECO:0007669"/>
    <property type="project" value="UniProtKB-KW"/>
</dbReference>
<proteinExistence type="predicted"/>
<accession>A0A2I0ACR9</accession>
<keyword evidence="4 9" id="KW-0378">Hydrolase</keyword>
<dbReference type="InterPro" id="IPR036875">
    <property type="entry name" value="Znf_CCHC_sf"/>
</dbReference>
<evidence type="ECO:0000256" key="1">
    <source>
        <dbReference type="ARBA" id="ARBA00022670"/>
    </source>
</evidence>
<dbReference type="Gene3D" id="4.10.60.10">
    <property type="entry name" value="Zinc finger, CCHC-type"/>
    <property type="match status" value="2"/>
</dbReference>
<reference evidence="9 10" key="1">
    <citation type="journal article" date="2017" name="Nature">
        <title>The Apostasia genome and the evolution of orchids.</title>
        <authorList>
            <person name="Zhang G.Q."/>
            <person name="Liu K.W."/>
            <person name="Li Z."/>
            <person name="Lohaus R."/>
            <person name="Hsiao Y.Y."/>
            <person name="Niu S.C."/>
            <person name="Wang J.Y."/>
            <person name="Lin Y.C."/>
            <person name="Xu Q."/>
            <person name="Chen L.J."/>
            <person name="Yoshida K."/>
            <person name="Fujiwara S."/>
            <person name="Wang Z.W."/>
            <person name="Zhang Y.Q."/>
            <person name="Mitsuda N."/>
            <person name="Wang M."/>
            <person name="Liu G.H."/>
            <person name="Pecoraro L."/>
            <person name="Huang H.X."/>
            <person name="Xiao X.J."/>
            <person name="Lin M."/>
            <person name="Wu X.Y."/>
            <person name="Wu W.L."/>
            <person name="Chen Y.Y."/>
            <person name="Chang S.B."/>
            <person name="Sakamoto S."/>
            <person name="Ohme-Takagi M."/>
            <person name="Yagi M."/>
            <person name="Zeng S.J."/>
            <person name="Shen C.Y."/>
            <person name="Yeh C.M."/>
            <person name="Luo Y.B."/>
            <person name="Tsai W.C."/>
            <person name="Van de Peer Y."/>
            <person name="Liu Z.J."/>
        </authorList>
    </citation>
    <scope>NUCLEOTIDE SEQUENCE [LARGE SCALE GENOMIC DNA]</scope>
    <source>
        <strain evidence="10">cv. Shenzhen</strain>
        <tissue evidence="9">Stem</tissue>
    </source>
</reference>
<dbReference type="EMBL" id="KZ451999">
    <property type="protein sequence ID" value="PKA53352.1"/>
    <property type="molecule type" value="Genomic_DNA"/>
</dbReference>
<keyword evidence="5" id="KW-0863">Zinc-finger</keyword>
<keyword evidence="2" id="KW-0479">Metal-binding</keyword>
<evidence type="ECO:0000259" key="8">
    <source>
        <dbReference type="PROSITE" id="PS50994"/>
    </source>
</evidence>
<evidence type="ECO:0000313" key="10">
    <source>
        <dbReference type="Proteomes" id="UP000236161"/>
    </source>
</evidence>
<dbReference type="Pfam" id="PF22936">
    <property type="entry name" value="Pol_BBD"/>
    <property type="match status" value="1"/>
</dbReference>
<dbReference type="EC" id="3.1.13.-" evidence="9"/>
<feature type="domain" description="Integrase catalytic" evidence="8">
    <location>
        <begin position="357"/>
        <end position="523"/>
    </location>
</feature>
<dbReference type="SMART" id="SM00343">
    <property type="entry name" value="ZnF_C2HC"/>
    <property type="match status" value="2"/>
</dbReference>
<dbReference type="GO" id="GO:0004190">
    <property type="term" value="F:aspartic-type endopeptidase activity"/>
    <property type="evidence" value="ECO:0007669"/>
    <property type="project" value="UniProtKB-KW"/>
</dbReference>
<dbReference type="PROSITE" id="PS50994">
    <property type="entry name" value="INTEGRASE"/>
    <property type="match status" value="1"/>
</dbReference>
<dbReference type="Proteomes" id="UP000236161">
    <property type="component" value="Unassembled WGS sequence"/>
</dbReference>
<dbReference type="GO" id="GO:0003676">
    <property type="term" value="F:nucleic acid binding"/>
    <property type="evidence" value="ECO:0007669"/>
    <property type="project" value="InterPro"/>
</dbReference>
<dbReference type="InterPro" id="IPR025724">
    <property type="entry name" value="GAG-pre-integrase_dom"/>
</dbReference>
<keyword evidence="1" id="KW-0645">Protease</keyword>
<dbReference type="InterPro" id="IPR039537">
    <property type="entry name" value="Retrotran_Ty1/copia-like"/>
</dbReference>
<organism evidence="9 10">
    <name type="scientific">Apostasia shenzhenica</name>
    <dbReference type="NCBI Taxonomy" id="1088818"/>
    <lineage>
        <taxon>Eukaryota</taxon>
        <taxon>Viridiplantae</taxon>
        <taxon>Streptophyta</taxon>
        <taxon>Embryophyta</taxon>
        <taxon>Tracheophyta</taxon>
        <taxon>Spermatophyta</taxon>
        <taxon>Magnoliopsida</taxon>
        <taxon>Liliopsida</taxon>
        <taxon>Asparagales</taxon>
        <taxon>Orchidaceae</taxon>
        <taxon>Apostasioideae</taxon>
        <taxon>Apostasia</taxon>
    </lineage>
</organism>
<keyword evidence="5" id="KW-0862">Zinc</keyword>
<evidence type="ECO:0000256" key="2">
    <source>
        <dbReference type="ARBA" id="ARBA00022723"/>
    </source>
</evidence>
<dbReference type="Pfam" id="PF25597">
    <property type="entry name" value="SH3_retrovirus"/>
    <property type="match status" value="1"/>
</dbReference>
<dbReference type="Gene3D" id="3.30.420.10">
    <property type="entry name" value="Ribonuclease H-like superfamily/Ribonuclease H"/>
    <property type="match status" value="1"/>
</dbReference>
<gene>
    <name evidence="9" type="ORF">AXF42_Ash010082</name>
</gene>
<evidence type="ECO:0000256" key="5">
    <source>
        <dbReference type="PROSITE-ProRule" id="PRU00047"/>
    </source>
</evidence>
<keyword evidence="3" id="KW-0064">Aspartyl protease</keyword>
<sequence length="1203" mass="134774">MHETSKRDQFLMKLRGEFEAIRSNLMNREPVPLLDICVGELLREEQRLITQAVLEQKAQNSAPIPVAYAAQGRSKGGRDMTNVQCYSCKEFGHIATNCTKKFCNYCKKTGHIIKDCSIRPPKKPETAYNVSVGPSNAPSPSQSSITPEMVQQMIVSALSALGLSGNKNSNPKPWYFDSGASNHMTNTALPLNNVQKYKGDLQIHTADGNSLPITAVGDISTSLNTVFVSPKLSTNLISVGQLVDNNCTVQFSNSGCLVQDQVSGKMIAKGPKVGRLFPLLLSPSSMSNYVACNAVQCDNQVWHRRLGHPNSHVLRVLLKSGLLGNKNSTSSNNDVADCASCKLGKSKTLPFPLHKTRTTKPFELVHTDVWGIAPVISHEHYKYFVTFIDDFTRFTWVYFLRSKSEVFSVFKVFLALVETQFSAKIKILQSDSGGEYMSNEFQFFLQSHGIISQRSCPFTPQQNGVAERKNRHLLDVVRTLLIESCVPSHFWCEALSTAVYLINRLPSANLNNDSPYFCLFGHAPNYSNLHIFGCVCFAHLPAHERNKLTAQSVKCAFLGYAGTQKGFLCYDPHARRTRVSRNVIFFENQPFFSTQQTSEFPSLSALPHFPESPTPVQRFTPGYVYRRRTPPASDALTSLTEVLPHLPTASDPILPISNDPPPLRRSSRPHKPPERYGFSTPVAMSTILSSISIPTCYKQAMKHECWQQAMEAELQALEENHTWDIVSCPPNVKPIGSKWVYSVKLKSDGSLDRYKARLVALGNKQEYGLNYEETFAPVAKMTTVRTILAIASSKSWALHQMDVKNAFLNGDLNEEIYMKLPPGMSLTASHEVCKLRRSLYGLKQAPRAWFEKFRSTLLTFSFTQSQYDSSLFFHKSTTGMVFLLVYVDDIIITGNDNGLITKLQNMLHSTFKMKDLGHLTYFLGLEVHSRDHGLFLNQHKYIQDLIELAGLKDATAVDTPMEVNVKYRKDEGELLPDPFLYRQLVGSLIYLTITRPDISYAVHIVSKFMQSPRHLHLAAVRRIIRYLIGSPTRGLFFPTNSALHLTAYSDADWAGCPDTRKSTTGWCIFLGDALISWKCKKQDCVSKSSTEAEYRAMSAACSEIVWLRGLLSELGCPPSDPTPLHGDNTSAIQIAANPVYHERTKHIEVDCHYIREAFTRGVITLPHLTTDLQIADVFTKALTRQRHKFLSSKLMLIDLPASI</sequence>
<keyword evidence="10" id="KW-1185">Reference proteome</keyword>
<protein>
    <submittedName>
        <fullName evidence="9">Retrovirus-related Pol polyprotein from transposon TNT 1-94</fullName>
        <ecNumber evidence="9">3.1.13.-</ecNumber>
    </submittedName>
</protein>
<dbReference type="InterPro" id="IPR001878">
    <property type="entry name" value="Znf_CCHC"/>
</dbReference>
<feature type="domain" description="CCHC-type" evidence="7">
    <location>
        <begin position="85"/>
        <end position="100"/>
    </location>
</feature>
<dbReference type="Pfam" id="PF13976">
    <property type="entry name" value="gag_pre-integrs"/>
    <property type="match status" value="1"/>
</dbReference>
<evidence type="ECO:0000256" key="6">
    <source>
        <dbReference type="SAM" id="MobiDB-lite"/>
    </source>
</evidence>
<dbReference type="CDD" id="cd09272">
    <property type="entry name" value="RNase_HI_RT_Ty1"/>
    <property type="match status" value="1"/>
</dbReference>
<name>A0A2I0ACR9_9ASPA</name>
<dbReference type="InterPro" id="IPR013103">
    <property type="entry name" value="RVT_2"/>
</dbReference>
<dbReference type="Pfam" id="PF07727">
    <property type="entry name" value="RVT_2"/>
    <property type="match status" value="1"/>
</dbReference>